<protein>
    <submittedName>
        <fullName evidence="1">Uncharacterized protein</fullName>
    </submittedName>
</protein>
<organism evidence="1 2">
    <name type="scientific">Vigna unguiculata</name>
    <name type="common">Cowpea</name>
    <dbReference type="NCBI Taxonomy" id="3917"/>
    <lineage>
        <taxon>Eukaryota</taxon>
        <taxon>Viridiplantae</taxon>
        <taxon>Streptophyta</taxon>
        <taxon>Embryophyta</taxon>
        <taxon>Tracheophyta</taxon>
        <taxon>Spermatophyta</taxon>
        <taxon>Magnoliopsida</taxon>
        <taxon>eudicotyledons</taxon>
        <taxon>Gunneridae</taxon>
        <taxon>Pentapetalae</taxon>
        <taxon>rosids</taxon>
        <taxon>fabids</taxon>
        <taxon>Fabales</taxon>
        <taxon>Fabaceae</taxon>
        <taxon>Papilionoideae</taxon>
        <taxon>50 kb inversion clade</taxon>
        <taxon>NPAAA clade</taxon>
        <taxon>indigoferoid/millettioid clade</taxon>
        <taxon>Phaseoleae</taxon>
        <taxon>Vigna</taxon>
    </lineage>
</organism>
<dbReference type="AlphaFoldDB" id="A0A4D6NN77"/>
<evidence type="ECO:0000313" key="1">
    <source>
        <dbReference type="EMBL" id="QCE14798.1"/>
    </source>
</evidence>
<proteinExistence type="predicted"/>
<sequence>MFCSTIFPVPYCSGAVVLTLVGNSGDKRVFSPKRACLAQARLVETAQIILELSLRRRALPRRGTLSLGEGWPRSGEEGLASARILVPTTLTVGILAQARACRLSKRALSPERGFLA</sequence>
<reference evidence="1 2" key="1">
    <citation type="submission" date="2019-04" db="EMBL/GenBank/DDBJ databases">
        <title>An improved genome assembly and genetic linkage map for asparagus bean, Vigna unguiculata ssp. sesquipedialis.</title>
        <authorList>
            <person name="Xia Q."/>
            <person name="Zhang R."/>
            <person name="Dong Y."/>
        </authorList>
    </citation>
    <scope>NUCLEOTIDE SEQUENCE [LARGE SCALE GENOMIC DNA]</scope>
    <source>
        <tissue evidence="1">Leaf</tissue>
    </source>
</reference>
<keyword evidence="2" id="KW-1185">Reference proteome</keyword>
<name>A0A4D6NN77_VIGUN</name>
<gene>
    <name evidence="1" type="ORF">DEO72_LG11g1804</name>
</gene>
<evidence type="ECO:0000313" key="2">
    <source>
        <dbReference type="Proteomes" id="UP000501690"/>
    </source>
</evidence>
<dbReference type="Proteomes" id="UP000501690">
    <property type="component" value="Linkage Group LG11"/>
</dbReference>
<dbReference type="EMBL" id="CP039355">
    <property type="protein sequence ID" value="QCE14798.1"/>
    <property type="molecule type" value="Genomic_DNA"/>
</dbReference>
<accession>A0A4D6NN77</accession>